<dbReference type="GO" id="GO:0098968">
    <property type="term" value="P:neurotransmitter receptor transport postsynaptic membrane to endosome"/>
    <property type="evidence" value="ECO:0007669"/>
    <property type="project" value="TreeGrafter"/>
</dbReference>
<evidence type="ECO:0000259" key="15">
    <source>
        <dbReference type="PROSITE" id="PS50106"/>
    </source>
</evidence>
<feature type="region of interest" description="Disordered" evidence="14">
    <location>
        <begin position="1297"/>
        <end position="1332"/>
    </location>
</feature>
<reference evidence="16" key="1">
    <citation type="submission" date="2021-07" db="EMBL/GenBank/DDBJ databases">
        <authorList>
            <person name="Catto M.A."/>
            <person name="Jacobson A."/>
            <person name="Kennedy G."/>
            <person name="Labadie P."/>
            <person name="Hunt B.G."/>
            <person name="Srinivasan R."/>
        </authorList>
    </citation>
    <scope>NUCLEOTIDE SEQUENCE</scope>
    <source>
        <strain evidence="16">PL_HMW_Pooled</strain>
        <tissue evidence="16">Head</tissue>
    </source>
</reference>
<dbReference type="FunFam" id="2.30.42.10:FF:000041">
    <property type="entry name" value="protein scribble homolog isoform X1"/>
    <property type="match status" value="1"/>
</dbReference>
<dbReference type="FunFam" id="3.80.10.10:FF:000599">
    <property type="entry name" value="Leucine-rich repeat-containing protein"/>
    <property type="match status" value="1"/>
</dbReference>
<feature type="region of interest" description="Disordered" evidence="14">
    <location>
        <begin position="1530"/>
        <end position="1600"/>
    </location>
</feature>
<dbReference type="GO" id="GO:0098887">
    <property type="term" value="P:neurotransmitter receptor transport, endosome to postsynaptic membrane"/>
    <property type="evidence" value="ECO:0007669"/>
    <property type="project" value="TreeGrafter"/>
</dbReference>
<dbReference type="FunFam" id="2.30.42.10:FF:000074">
    <property type="entry name" value="protein scribble homolog isoform X2"/>
    <property type="match status" value="1"/>
</dbReference>
<proteinExistence type="predicted"/>
<feature type="compositionally biased region" description="Acidic residues" evidence="14">
    <location>
        <begin position="1727"/>
        <end position="1741"/>
    </location>
</feature>
<dbReference type="InterPro" id="IPR032675">
    <property type="entry name" value="LRR_dom_sf"/>
</dbReference>
<dbReference type="CDD" id="cd06703">
    <property type="entry name" value="PDZ2_Scribble-like"/>
    <property type="match status" value="1"/>
</dbReference>
<dbReference type="GO" id="GO:0005912">
    <property type="term" value="C:adherens junction"/>
    <property type="evidence" value="ECO:0007669"/>
    <property type="project" value="TreeGrafter"/>
</dbReference>
<dbReference type="GO" id="GO:0030154">
    <property type="term" value="P:cell differentiation"/>
    <property type="evidence" value="ECO:0007669"/>
    <property type="project" value="UniProtKB-KW"/>
</dbReference>
<dbReference type="EMBL" id="JAHWGI010001161">
    <property type="protein sequence ID" value="KAK3924080.1"/>
    <property type="molecule type" value="Genomic_DNA"/>
</dbReference>
<dbReference type="Pfam" id="PF13855">
    <property type="entry name" value="LRR_8"/>
    <property type="match status" value="3"/>
</dbReference>
<feature type="compositionally biased region" description="Basic residues" evidence="14">
    <location>
        <begin position="1765"/>
        <end position="1777"/>
    </location>
</feature>
<dbReference type="GO" id="GO:0016323">
    <property type="term" value="C:basolateral plasma membrane"/>
    <property type="evidence" value="ECO:0007669"/>
    <property type="project" value="TreeGrafter"/>
</dbReference>
<feature type="compositionally biased region" description="Basic and acidic residues" evidence="14">
    <location>
        <begin position="380"/>
        <end position="405"/>
    </location>
</feature>
<evidence type="ECO:0000256" key="4">
    <source>
        <dbReference type="ARBA" id="ARBA00022473"/>
    </source>
</evidence>
<dbReference type="InterPro" id="IPR050614">
    <property type="entry name" value="Synaptic_Scaffolding_LAP-MAGUK"/>
</dbReference>
<dbReference type="SUPFAM" id="SSF50156">
    <property type="entry name" value="PDZ domain-like"/>
    <property type="match status" value="4"/>
</dbReference>
<dbReference type="SMART" id="SM00228">
    <property type="entry name" value="PDZ"/>
    <property type="match status" value="4"/>
</dbReference>
<evidence type="ECO:0000256" key="3">
    <source>
        <dbReference type="ARBA" id="ARBA00004496"/>
    </source>
</evidence>
<feature type="region of interest" description="Disordered" evidence="14">
    <location>
        <begin position="934"/>
        <end position="1008"/>
    </location>
</feature>
<feature type="domain" description="PDZ" evidence="15">
    <location>
        <begin position="1186"/>
        <end position="1278"/>
    </location>
</feature>
<dbReference type="Pfam" id="PF00595">
    <property type="entry name" value="PDZ"/>
    <property type="match status" value="4"/>
</dbReference>
<dbReference type="GO" id="GO:0045211">
    <property type="term" value="C:postsynaptic membrane"/>
    <property type="evidence" value="ECO:0007669"/>
    <property type="project" value="TreeGrafter"/>
</dbReference>
<feature type="compositionally biased region" description="Pro residues" evidence="14">
    <location>
        <begin position="944"/>
        <end position="955"/>
    </location>
</feature>
<keyword evidence="5" id="KW-1003">Cell membrane</keyword>
<feature type="compositionally biased region" description="Low complexity" evidence="14">
    <location>
        <begin position="1742"/>
        <end position="1756"/>
    </location>
</feature>
<evidence type="ECO:0000256" key="10">
    <source>
        <dbReference type="ARBA" id="ARBA00022782"/>
    </source>
</evidence>
<dbReference type="Gene3D" id="2.30.42.10">
    <property type="match status" value="4"/>
</dbReference>
<accession>A0AAE1LLP5</accession>
<feature type="compositionally biased region" description="Low complexity" evidence="14">
    <location>
        <begin position="956"/>
        <end position="973"/>
    </location>
</feature>
<dbReference type="SUPFAM" id="SSF52058">
    <property type="entry name" value="L domain-like"/>
    <property type="match status" value="1"/>
</dbReference>
<reference evidence="16" key="2">
    <citation type="journal article" date="2023" name="BMC Genomics">
        <title>Pest status, molecular evolution, and epigenetic factors derived from the genome assembly of Frankliniella fusca, a thysanopteran phytovirus vector.</title>
        <authorList>
            <person name="Catto M.A."/>
            <person name="Labadie P.E."/>
            <person name="Jacobson A.L."/>
            <person name="Kennedy G.G."/>
            <person name="Srinivasan R."/>
            <person name="Hunt B.G."/>
        </authorList>
    </citation>
    <scope>NUCLEOTIDE SEQUENCE</scope>
    <source>
        <strain evidence="16">PL_HMW_Pooled</strain>
    </source>
</reference>
<keyword evidence="13" id="KW-0472">Membrane</keyword>
<dbReference type="PANTHER" id="PTHR23119">
    <property type="entry name" value="DISCS LARGE"/>
    <property type="match status" value="1"/>
</dbReference>
<dbReference type="InterPro" id="IPR036034">
    <property type="entry name" value="PDZ_sf"/>
</dbReference>
<dbReference type="InterPro" id="IPR001611">
    <property type="entry name" value="Leu-rich_rpt"/>
</dbReference>
<dbReference type="SMART" id="SM00364">
    <property type="entry name" value="LRR_BAC"/>
    <property type="match status" value="7"/>
</dbReference>
<evidence type="ECO:0000313" key="17">
    <source>
        <dbReference type="Proteomes" id="UP001219518"/>
    </source>
</evidence>
<comment type="caution">
    <text evidence="16">The sequence shown here is derived from an EMBL/GenBank/DDBJ whole genome shotgun (WGS) entry which is preliminary data.</text>
</comment>
<organism evidence="16 17">
    <name type="scientific">Frankliniella fusca</name>
    <dbReference type="NCBI Taxonomy" id="407009"/>
    <lineage>
        <taxon>Eukaryota</taxon>
        <taxon>Metazoa</taxon>
        <taxon>Ecdysozoa</taxon>
        <taxon>Arthropoda</taxon>
        <taxon>Hexapoda</taxon>
        <taxon>Insecta</taxon>
        <taxon>Pterygota</taxon>
        <taxon>Neoptera</taxon>
        <taxon>Paraneoptera</taxon>
        <taxon>Thysanoptera</taxon>
        <taxon>Terebrantia</taxon>
        <taxon>Thripoidea</taxon>
        <taxon>Thripidae</taxon>
        <taxon>Frankliniella</taxon>
    </lineage>
</organism>
<evidence type="ECO:0000256" key="6">
    <source>
        <dbReference type="ARBA" id="ARBA00022490"/>
    </source>
</evidence>
<evidence type="ECO:0000256" key="13">
    <source>
        <dbReference type="ARBA" id="ARBA00023136"/>
    </source>
</evidence>
<keyword evidence="4" id="KW-0217">Developmental protein</keyword>
<keyword evidence="12" id="KW-0175">Coiled coil</keyword>
<feature type="domain" description="PDZ" evidence="15">
    <location>
        <begin position="781"/>
        <end position="871"/>
    </location>
</feature>
<feature type="compositionally biased region" description="Basic residues" evidence="14">
    <location>
        <begin position="523"/>
        <end position="535"/>
    </location>
</feature>
<feature type="region of interest" description="Disordered" evidence="14">
    <location>
        <begin position="688"/>
        <end position="712"/>
    </location>
</feature>
<evidence type="ECO:0000256" key="12">
    <source>
        <dbReference type="ARBA" id="ARBA00023054"/>
    </source>
</evidence>
<feature type="compositionally biased region" description="Polar residues" evidence="14">
    <location>
        <begin position="992"/>
        <end position="1002"/>
    </location>
</feature>
<dbReference type="PROSITE" id="PS51450">
    <property type="entry name" value="LRR"/>
    <property type="match status" value="3"/>
</dbReference>
<evidence type="ECO:0000313" key="16">
    <source>
        <dbReference type="EMBL" id="KAK3924080.1"/>
    </source>
</evidence>
<dbReference type="GO" id="GO:0045197">
    <property type="term" value="P:establishment or maintenance of epithelial cell apical/basal polarity"/>
    <property type="evidence" value="ECO:0007669"/>
    <property type="project" value="TreeGrafter"/>
</dbReference>
<name>A0AAE1LLP5_9NEOP</name>
<dbReference type="InterPro" id="IPR003591">
    <property type="entry name" value="Leu-rich_rpt_typical-subtyp"/>
</dbReference>
<feature type="domain" description="PDZ" evidence="15">
    <location>
        <begin position="1089"/>
        <end position="1179"/>
    </location>
</feature>
<evidence type="ECO:0000256" key="7">
    <source>
        <dbReference type="ARBA" id="ARBA00022553"/>
    </source>
</evidence>
<feature type="compositionally biased region" description="Acidic residues" evidence="14">
    <location>
        <begin position="481"/>
        <end position="503"/>
    </location>
</feature>
<dbReference type="FunFam" id="2.30.42.10:FF:000064">
    <property type="entry name" value="protein lap4 isoform X1"/>
    <property type="match status" value="1"/>
</dbReference>
<comment type="subcellular location">
    <subcellularLocation>
        <location evidence="2">Cell junction</location>
    </subcellularLocation>
    <subcellularLocation>
        <location evidence="1">Cell membrane</location>
        <topology evidence="1">Peripheral membrane protein</topology>
    </subcellularLocation>
    <subcellularLocation>
        <location evidence="3">Cytoplasm</location>
    </subcellularLocation>
</comment>
<protein>
    <submittedName>
        <fullName evidence="16">Protein lap4</fullName>
    </submittedName>
</protein>
<evidence type="ECO:0000256" key="14">
    <source>
        <dbReference type="SAM" id="MobiDB-lite"/>
    </source>
</evidence>
<feature type="compositionally biased region" description="Basic and acidic residues" evidence="14">
    <location>
        <begin position="448"/>
        <end position="472"/>
    </location>
</feature>
<keyword evidence="6" id="KW-0963">Cytoplasm</keyword>
<dbReference type="GO" id="GO:0098609">
    <property type="term" value="P:cell-cell adhesion"/>
    <property type="evidence" value="ECO:0007669"/>
    <property type="project" value="TreeGrafter"/>
</dbReference>
<dbReference type="InterPro" id="IPR001478">
    <property type="entry name" value="PDZ"/>
</dbReference>
<evidence type="ECO:0000256" key="5">
    <source>
        <dbReference type="ARBA" id="ARBA00022475"/>
    </source>
</evidence>
<dbReference type="GO" id="GO:0043113">
    <property type="term" value="P:receptor clustering"/>
    <property type="evidence" value="ECO:0007669"/>
    <property type="project" value="TreeGrafter"/>
</dbReference>
<dbReference type="PROSITE" id="PS50106">
    <property type="entry name" value="PDZ"/>
    <property type="match status" value="4"/>
</dbReference>
<keyword evidence="11" id="KW-0965">Cell junction</keyword>
<dbReference type="SMART" id="SM00369">
    <property type="entry name" value="LRR_TYP"/>
    <property type="match status" value="9"/>
</dbReference>
<feature type="domain" description="PDZ" evidence="15">
    <location>
        <begin position="591"/>
        <end position="678"/>
    </location>
</feature>
<evidence type="ECO:0000256" key="2">
    <source>
        <dbReference type="ARBA" id="ARBA00004282"/>
    </source>
</evidence>
<dbReference type="GO" id="GO:0005737">
    <property type="term" value="C:cytoplasm"/>
    <property type="evidence" value="ECO:0007669"/>
    <property type="project" value="UniProtKB-SubCell"/>
</dbReference>
<keyword evidence="10" id="KW-0221">Differentiation</keyword>
<keyword evidence="9" id="KW-0677">Repeat</keyword>
<dbReference type="Gene3D" id="3.80.10.10">
    <property type="entry name" value="Ribonuclease Inhibitor"/>
    <property type="match status" value="3"/>
</dbReference>
<evidence type="ECO:0000256" key="11">
    <source>
        <dbReference type="ARBA" id="ARBA00022949"/>
    </source>
</evidence>
<feature type="region of interest" description="Disordered" evidence="14">
    <location>
        <begin position="364"/>
        <end position="535"/>
    </location>
</feature>
<dbReference type="PANTHER" id="PTHR23119:SF44">
    <property type="entry name" value="PROTEIN LAP4"/>
    <property type="match status" value="1"/>
</dbReference>
<feature type="compositionally biased region" description="Polar residues" evidence="14">
    <location>
        <begin position="1637"/>
        <end position="1650"/>
    </location>
</feature>
<dbReference type="GO" id="GO:0019901">
    <property type="term" value="F:protein kinase binding"/>
    <property type="evidence" value="ECO:0007669"/>
    <property type="project" value="TreeGrafter"/>
</dbReference>
<keyword evidence="17" id="KW-1185">Reference proteome</keyword>
<keyword evidence="8" id="KW-0433">Leucine-rich repeat</keyword>
<dbReference type="GO" id="GO:0014069">
    <property type="term" value="C:postsynaptic density"/>
    <property type="evidence" value="ECO:0007669"/>
    <property type="project" value="TreeGrafter"/>
</dbReference>
<dbReference type="FunFam" id="3.80.10.10:FF:000036">
    <property type="entry name" value="protein scribble homolog isoform X1"/>
    <property type="match status" value="1"/>
</dbReference>
<keyword evidence="7" id="KW-0597">Phosphoprotein</keyword>
<evidence type="ECO:0000256" key="1">
    <source>
        <dbReference type="ARBA" id="ARBA00004202"/>
    </source>
</evidence>
<feature type="compositionally biased region" description="Low complexity" evidence="14">
    <location>
        <begin position="1662"/>
        <end position="1672"/>
    </location>
</feature>
<evidence type="ECO:0000256" key="8">
    <source>
        <dbReference type="ARBA" id="ARBA00022614"/>
    </source>
</evidence>
<dbReference type="CDD" id="cd06702">
    <property type="entry name" value="PDZ3_Scribble-like"/>
    <property type="match status" value="1"/>
</dbReference>
<dbReference type="Proteomes" id="UP001219518">
    <property type="component" value="Unassembled WGS sequence"/>
</dbReference>
<dbReference type="CDD" id="cd06704">
    <property type="entry name" value="PDZ1_Scribble-like"/>
    <property type="match status" value="1"/>
</dbReference>
<feature type="compositionally biased region" description="Low complexity" evidence="14">
    <location>
        <begin position="1551"/>
        <end position="1565"/>
    </location>
</feature>
<feature type="region of interest" description="Disordered" evidence="14">
    <location>
        <begin position="1626"/>
        <end position="1777"/>
    </location>
</feature>
<gene>
    <name evidence="16" type="ORF">KUF71_002409</name>
</gene>
<feature type="compositionally biased region" description="Basic and acidic residues" evidence="14">
    <location>
        <begin position="1683"/>
        <end position="1700"/>
    </location>
</feature>
<sequence>MLAMVVLHECDEDRDIPDIPENIKNLRELQVADFSSNPIHRLPQGFVQLRNLTVLGLNDMSLSSLPSDFGCLISLQSLELRENVLEFLPESLSQLSKLERLDLGDNKIGELPRHIGKLPALQELWLDHNELQHLPSEIGNLKKLACLDVSENRLEDLPDEISGLVSLTDLHLSQNNIETLPDGIGALEKLTILKIDQNRLIALNINIGRCISLQELILTENFLMEIPSSVGFLVKMTNLNVDRNSLRTLPPEIGKLENLGVLSLRDNKLQYLPSQLGNCKLLHVLDVSGNRLQYLPMSLANLNLKAVWLSENQAQPLLKFQTDIDETTGEEVLTCFLLPQLEYHPDHNQVSSIYDREGFSSVSLSEIQKTDDSDDEGWEEREASRTHSVKFTDDLNSNEQDKETPFVRQNTPHPRELKAKAHKLFGKGGKSPDTKDSDDVEPQPAEASMHKEESKDDEAVSDHSNHSDEVPRVDAVNNQEGDPEEVESEDDVLDENEAPESEQEGERHVGFEGVVEGEGTRPNRLHRRDTPHHLKNKRINSQTLDQDKVASIIAQALTKKSDGETVDSGNSQYVHPSDIVQSVEVREEQYNIHIERTSAGLGLSIAGGLGSTPFKGDDEGIFISRVTEGGPADLAGLRVGDKVLVVNGKSLVGTDHWTAVEALKAAGGTLDLVVAREVTRIVAKTLGTSSSTPPSTPMFRPGDSACSSLGSSRATSATSHQSILTSGFESTGNVAGPDKVRAVENGQGDEVYAEVTNKVKRIPEPLKGMVNDSEVRKVMVCTTLIRDCNGLGFSIAGGKGCPPFRSDGNPDSIYISRITEGGVAEKDGKLLVGDRIISINGVDLSGARHDQAVAMLTGLDRFVRLVGEREVLVSKGQTPSPSPAEKSPHVFGVPKPYTGLYTANSYMANRPGFRRASPGSPGYMSTISSPDVNSSVKFGLTSPTPTPTTPTPPNITPVSKSPVPTKSVVESTPMPSPKVNGVEPPRPAPRTRLTSSNSTSGEPPQLPKAITSEEFQAMIPARFRGEEEAPSGPTVTVTIKQPSDMSLQFPPPPSTLGKVTETITKSTFTETVVTRVTDNKLVTPAPKEEVTLIKDGGSLGFSIIGGTDHSCVPFGGGKPGIFISHIVPGGIAAKSGALRMGDRILEVCNEDVTKCTHQEAVMTLLQPGNSITLLVQHDPLPEGFQELTIVKQDGEKLGMHIKGGLRGHRGNPLDKTDEGVFISKINSGGAAKRDGRLKVGMRLLEVNDASLLGASHQEAVNALRNAGNTIRLVVCKGYDRAEVEKLISEGKITKEMSKSISQSVSSLDREDEDSATLKQEQQMKQELVQWEQEQEERERELREREAEREREHQLAVHQNQIDLQLEPVREKSTPERVLDVVRAAEMLVKPSSPTELLVPKSPGGPKSAESLKTTTIVMSKHTLAPQTSLAVTGPQSNAASTAVSGNITAVTTSTATSASSAPTAPQKMSVSDKMKFFEKAMEEQHQPLPKPEKVFSFLSQDEIERMKQEEEKKIASLSRSELKTLTNMVEHDEDDEDRNEGHNDPGHSFNRNTPVTPVREVPVRTAKAEKRRKERLLQEGILTDEEDKELSPAEQRALRAEKRAAWRQARFKSLEQDALQAQMVIKKMSEMIDNDPNKSNSTPEASTSPLPSAGVEETDTASFNNNNNSFENNHSHHNNVPADEEKQVEFEVETTREKIISLELCSPEDVKKNTLLEVTPPVSPTLQDEDEDEENEEEEQQSSDIPSSTPTSPTTEDGPESINANKKRKRKRSKKKH</sequence>
<evidence type="ECO:0000256" key="9">
    <source>
        <dbReference type="ARBA" id="ARBA00022737"/>
    </source>
</evidence>
<dbReference type="CDD" id="cd06701">
    <property type="entry name" value="PDZ4_Scribble-like"/>
    <property type="match status" value="1"/>
</dbReference>